<dbReference type="InterPro" id="IPR016181">
    <property type="entry name" value="Acyl_CoA_acyltransferase"/>
</dbReference>
<evidence type="ECO:0000313" key="4">
    <source>
        <dbReference type="EMBL" id="ASR48478.1"/>
    </source>
</evidence>
<evidence type="ECO:0000313" key="5">
    <source>
        <dbReference type="Proteomes" id="UP000214666"/>
    </source>
</evidence>
<evidence type="ECO:0000259" key="3">
    <source>
        <dbReference type="PROSITE" id="PS51186"/>
    </source>
</evidence>
<name>A0A222WR43_9BACL</name>
<dbReference type="InterPro" id="IPR050680">
    <property type="entry name" value="YpeA/RimI_acetyltransf"/>
</dbReference>
<dbReference type="AlphaFoldDB" id="A0A222WR43"/>
<keyword evidence="2" id="KW-0012">Acyltransferase</keyword>
<dbReference type="RefSeq" id="WP_007429461.1">
    <property type="nucleotide sequence ID" value="NZ_CP020028.1"/>
</dbReference>
<dbReference type="GO" id="GO:0016747">
    <property type="term" value="F:acyltransferase activity, transferring groups other than amino-acyl groups"/>
    <property type="evidence" value="ECO:0007669"/>
    <property type="project" value="InterPro"/>
</dbReference>
<dbReference type="SUPFAM" id="SSF55729">
    <property type="entry name" value="Acyl-CoA N-acyltransferases (Nat)"/>
    <property type="match status" value="1"/>
</dbReference>
<dbReference type="PROSITE" id="PS51186">
    <property type="entry name" value="GNAT"/>
    <property type="match status" value="1"/>
</dbReference>
<protein>
    <submittedName>
        <fullName evidence="4">Histone acetyltransferase</fullName>
    </submittedName>
</protein>
<dbReference type="Pfam" id="PF00583">
    <property type="entry name" value="Acetyltransf_1"/>
    <property type="match status" value="1"/>
</dbReference>
<accession>A0A222WR43</accession>
<dbReference type="CDD" id="cd04301">
    <property type="entry name" value="NAT_SF"/>
    <property type="match status" value="1"/>
</dbReference>
<dbReference type="PANTHER" id="PTHR43420">
    <property type="entry name" value="ACETYLTRANSFERASE"/>
    <property type="match status" value="1"/>
</dbReference>
<dbReference type="STRING" id="172713.GCA_001705305_00220"/>
<feature type="domain" description="N-acetyltransferase" evidence="3">
    <location>
        <begin position="1"/>
        <end position="142"/>
    </location>
</feature>
<evidence type="ECO:0000256" key="1">
    <source>
        <dbReference type="ARBA" id="ARBA00022679"/>
    </source>
</evidence>
<keyword evidence="1 4" id="KW-0808">Transferase</keyword>
<reference evidence="4 5" key="1">
    <citation type="submission" date="2017-03" db="EMBL/GenBank/DDBJ databases">
        <title>Complete genome sequence of Paenibacillus Kribbensis producing bioflocculants.</title>
        <authorList>
            <person name="Lee H.-G."/>
            <person name="Oh H.-M."/>
        </authorList>
    </citation>
    <scope>NUCLEOTIDE SEQUENCE [LARGE SCALE GENOMIC DNA]</scope>
    <source>
        <strain evidence="4 5">AM49</strain>
    </source>
</reference>
<proteinExistence type="predicted"/>
<dbReference type="PANTHER" id="PTHR43420:SF47">
    <property type="entry name" value="N-ACETYLTRANSFERASE DOMAIN-CONTAINING PROTEIN"/>
    <property type="match status" value="1"/>
</dbReference>
<dbReference type="Gene3D" id="3.40.630.30">
    <property type="match status" value="1"/>
</dbReference>
<dbReference type="EMBL" id="CP020028">
    <property type="protein sequence ID" value="ASR48478.1"/>
    <property type="molecule type" value="Genomic_DNA"/>
</dbReference>
<evidence type="ECO:0000256" key="2">
    <source>
        <dbReference type="ARBA" id="ARBA00023315"/>
    </source>
</evidence>
<organism evidence="4 5">
    <name type="scientific">Paenibacillus kribbensis</name>
    <dbReference type="NCBI Taxonomy" id="172713"/>
    <lineage>
        <taxon>Bacteria</taxon>
        <taxon>Bacillati</taxon>
        <taxon>Bacillota</taxon>
        <taxon>Bacilli</taxon>
        <taxon>Bacillales</taxon>
        <taxon>Paenibacillaceae</taxon>
        <taxon>Paenibacillus</taxon>
    </lineage>
</organism>
<dbReference type="Proteomes" id="UP000214666">
    <property type="component" value="Chromosome"/>
</dbReference>
<gene>
    <name evidence="4" type="ORF">B4V02_18135</name>
</gene>
<dbReference type="InterPro" id="IPR000182">
    <property type="entry name" value="GNAT_dom"/>
</dbReference>
<dbReference type="OrthoDB" id="9787920at2"/>
<keyword evidence="5" id="KW-1185">Reference proteome</keyword>
<dbReference type="KEGG" id="pkb:B4V02_18135"/>
<sequence>MTLRTQMSRSSRDEARLVRNKLIEFNAKHVPADIRTQYEEINLILKDEDGQVIGGLLSVLCWNWVEVDILWVDQRYRGAGYGSQLLGEIEQIAKDKGCTFIQLNTFTFQAPEFYEKHGYEVVGVIDDAPRGFKHYYYKKNIY</sequence>